<dbReference type="AlphaFoldDB" id="A0A6A6NZ04"/>
<accession>A0A6A6NZ04</accession>
<organism evidence="2 3">
    <name type="scientific">Lineolata rhizophorae</name>
    <dbReference type="NCBI Taxonomy" id="578093"/>
    <lineage>
        <taxon>Eukaryota</taxon>
        <taxon>Fungi</taxon>
        <taxon>Dikarya</taxon>
        <taxon>Ascomycota</taxon>
        <taxon>Pezizomycotina</taxon>
        <taxon>Dothideomycetes</taxon>
        <taxon>Dothideomycetes incertae sedis</taxon>
        <taxon>Lineolatales</taxon>
        <taxon>Lineolataceae</taxon>
        <taxon>Lineolata</taxon>
    </lineage>
</organism>
<protein>
    <submittedName>
        <fullName evidence="2">Uncharacterized protein</fullName>
    </submittedName>
</protein>
<evidence type="ECO:0000313" key="3">
    <source>
        <dbReference type="Proteomes" id="UP000799766"/>
    </source>
</evidence>
<feature type="compositionally biased region" description="Polar residues" evidence="1">
    <location>
        <begin position="150"/>
        <end position="163"/>
    </location>
</feature>
<proteinExistence type="predicted"/>
<feature type="region of interest" description="Disordered" evidence="1">
    <location>
        <begin position="117"/>
        <end position="163"/>
    </location>
</feature>
<keyword evidence="3" id="KW-1185">Reference proteome</keyword>
<dbReference type="EMBL" id="MU001682">
    <property type="protein sequence ID" value="KAF2456926.1"/>
    <property type="molecule type" value="Genomic_DNA"/>
</dbReference>
<sequence length="163" mass="18212">MDPDTTSRNIFFERVCISRGSSKRALICSDRSTIDAGLRSSWRSKIFNGIRPSSFTASRSDMRVEVIAEPPEMSQPRQAEELSLRADTASRRRLAVLCLCRPEHTLIPLRNSSKALMKSVKRTPSSVVRHFRGNGHPLSPQLKSPHGQRPSRSSPFVASPVSR</sequence>
<evidence type="ECO:0000313" key="2">
    <source>
        <dbReference type="EMBL" id="KAF2456926.1"/>
    </source>
</evidence>
<evidence type="ECO:0000256" key="1">
    <source>
        <dbReference type="SAM" id="MobiDB-lite"/>
    </source>
</evidence>
<gene>
    <name evidence="2" type="ORF">BDY21DRAFT_46489</name>
</gene>
<reference evidence="2" key="1">
    <citation type="journal article" date="2020" name="Stud. Mycol.">
        <title>101 Dothideomycetes genomes: a test case for predicting lifestyles and emergence of pathogens.</title>
        <authorList>
            <person name="Haridas S."/>
            <person name="Albert R."/>
            <person name="Binder M."/>
            <person name="Bloem J."/>
            <person name="Labutti K."/>
            <person name="Salamov A."/>
            <person name="Andreopoulos B."/>
            <person name="Baker S."/>
            <person name="Barry K."/>
            <person name="Bills G."/>
            <person name="Bluhm B."/>
            <person name="Cannon C."/>
            <person name="Castanera R."/>
            <person name="Culley D."/>
            <person name="Daum C."/>
            <person name="Ezra D."/>
            <person name="Gonzalez J."/>
            <person name="Henrissat B."/>
            <person name="Kuo A."/>
            <person name="Liang C."/>
            <person name="Lipzen A."/>
            <person name="Lutzoni F."/>
            <person name="Magnuson J."/>
            <person name="Mondo S."/>
            <person name="Nolan M."/>
            <person name="Ohm R."/>
            <person name="Pangilinan J."/>
            <person name="Park H.-J."/>
            <person name="Ramirez L."/>
            <person name="Alfaro M."/>
            <person name="Sun H."/>
            <person name="Tritt A."/>
            <person name="Yoshinaga Y."/>
            <person name="Zwiers L.-H."/>
            <person name="Turgeon B."/>
            <person name="Goodwin S."/>
            <person name="Spatafora J."/>
            <person name="Crous P."/>
            <person name="Grigoriev I."/>
        </authorList>
    </citation>
    <scope>NUCLEOTIDE SEQUENCE</scope>
    <source>
        <strain evidence="2">ATCC 16933</strain>
    </source>
</reference>
<name>A0A6A6NZ04_9PEZI</name>
<dbReference type="Proteomes" id="UP000799766">
    <property type="component" value="Unassembled WGS sequence"/>
</dbReference>